<keyword evidence="4" id="KW-0804">Transcription</keyword>
<dbReference type="SUPFAM" id="SSF46785">
    <property type="entry name" value="Winged helix' DNA-binding domain"/>
    <property type="match status" value="1"/>
</dbReference>
<organism evidence="6 7">
    <name type="scientific">Rugamonas rubra</name>
    <dbReference type="NCBI Taxonomy" id="758825"/>
    <lineage>
        <taxon>Bacteria</taxon>
        <taxon>Pseudomonadati</taxon>
        <taxon>Pseudomonadota</taxon>
        <taxon>Betaproteobacteria</taxon>
        <taxon>Burkholderiales</taxon>
        <taxon>Oxalobacteraceae</taxon>
        <taxon>Telluria group</taxon>
        <taxon>Rugamonas</taxon>
    </lineage>
</organism>
<dbReference type="InterPro" id="IPR036390">
    <property type="entry name" value="WH_DNA-bd_sf"/>
</dbReference>
<dbReference type="Gene3D" id="3.40.190.10">
    <property type="entry name" value="Periplasmic binding protein-like II"/>
    <property type="match status" value="2"/>
</dbReference>
<dbReference type="EMBL" id="FOTW01000004">
    <property type="protein sequence ID" value="SFL44044.1"/>
    <property type="molecule type" value="Genomic_DNA"/>
</dbReference>
<reference evidence="6 7" key="1">
    <citation type="submission" date="2016-10" db="EMBL/GenBank/DDBJ databases">
        <authorList>
            <person name="de Groot N.N."/>
        </authorList>
    </citation>
    <scope>NUCLEOTIDE SEQUENCE [LARGE SCALE GENOMIC DNA]</scope>
    <source>
        <strain evidence="6 7">ATCC 43154</strain>
    </source>
</reference>
<evidence type="ECO:0000256" key="4">
    <source>
        <dbReference type="ARBA" id="ARBA00023163"/>
    </source>
</evidence>
<dbReference type="PROSITE" id="PS50931">
    <property type="entry name" value="HTH_LYSR"/>
    <property type="match status" value="1"/>
</dbReference>
<dbReference type="FunFam" id="1.10.10.10:FF:000001">
    <property type="entry name" value="LysR family transcriptional regulator"/>
    <property type="match status" value="1"/>
</dbReference>
<sequence>MDFDPSLLRAFVAVTEAGGFTRAARRLHLTQSAVSHQIRRLEEQAGRPLLLRSTRSLALTEDGHEFLRHARQALDALDALARRFQPSALAGVLRFGVPETFMGERLPALLGQFSRDCPAVRLDVQVGTYLDLRAMTEAGELDLAVVLAEPDSAPAVDVLRRTRFVWTAAAGFAPAPGASLPLVLAPKPCVNRRVADTALAATALASHIAFTSPSPEGIRTAVLAGLGVTVQLPGDLKPGMRLVDGEYGLPPLPAADFALVWRAAEPTPAARAFGALLRAMAEPAAKPARRRRAGVAIPQRNLVAFTATT</sequence>
<evidence type="ECO:0000313" key="7">
    <source>
        <dbReference type="Proteomes" id="UP000199470"/>
    </source>
</evidence>
<dbReference type="Proteomes" id="UP000199470">
    <property type="component" value="Unassembled WGS sequence"/>
</dbReference>
<dbReference type="AlphaFoldDB" id="A0A1I4HPN2"/>
<dbReference type="PRINTS" id="PR00039">
    <property type="entry name" value="HTHLYSR"/>
</dbReference>
<dbReference type="Pfam" id="PF03466">
    <property type="entry name" value="LysR_substrate"/>
    <property type="match status" value="1"/>
</dbReference>
<feature type="domain" description="HTH lysR-type" evidence="5">
    <location>
        <begin position="1"/>
        <end position="60"/>
    </location>
</feature>
<evidence type="ECO:0000256" key="1">
    <source>
        <dbReference type="ARBA" id="ARBA00009437"/>
    </source>
</evidence>
<dbReference type="GO" id="GO:0003700">
    <property type="term" value="F:DNA-binding transcription factor activity"/>
    <property type="evidence" value="ECO:0007669"/>
    <property type="project" value="InterPro"/>
</dbReference>
<evidence type="ECO:0000313" key="6">
    <source>
        <dbReference type="EMBL" id="SFL44044.1"/>
    </source>
</evidence>
<dbReference type="RefSeq" id="WP_093382276.1">
    <property type="nucleotide sequence ID" value="NZ_FOTW01000004.1"/>
</dbReference>
<dbReference type="PANTHER" id="PTHR30579">
    <property type="entry name" value="TRANSCRIPTIONAL REGULATOR"/>
    <property type="match status" value="1"/>
</dbReference>
<dbReference type="SUPFAM" id="SSF53850">
    <property type="entry name" value="Periplasmic binding protein-like II"/>
    <property type="match status" value="1"/>
</dbReference>
<comment type="similarity">
    <text evidence="1">Belongs to the LysR transcriptional regulatory family.</text>
</comment>
<protein>
    <submittedName>
        <fullName evidence="6">DNA-binding transcriptional regulator, LysR family</fullName>
    </submittedName>
</protein>
<dbReference type="GO" id="GO:0003677">
    <property type="term" value="F:DNA binding"/>
    <property type="evidence" value="ECO:0007669"/>
    <property type="project" value="UniProtKB-KW"/>
</dbReference>
<dbReference type="InterPro" id="IPR036388">
    <property type="entry name" value="WH-like_DNA-bd_sf"/>
</dbReference>
<evidence type="ECO:0000256" key="3">
    <source>
        <dbReference type="ARBA" id="ARBA00023125"/>
    </source>
</evidence>
<dbReference type="InterPro" id="IPR005119">
    <property type="entry name" value="LysR_subst-bd"/>
</dbReference>
<dbReference type="STRING" id="758825.SAMN02982985_00144"/>
<evidence type="ECO:0000256" key="2">
    <source>
        <dbReference type="ARBA" id="ARBA00023015"/>
    </source>
</evidence>
<dbReference type="InterPro" id="IPR000847">
    <property type="entry name" value="LysR_HTH_N"/>
</dbReference>
<dbReference type="PANTHER" id="PTHR30579:SF7">
    <property type="entry name" value="HTH-TYPE TRANSCRIPTIONAL REGULATOR LRHA-RELATED"/>
    <property type="match status" value="1"/>
</dbReference>
<keyword evidence="3 6" id="KW-0238">DNA-binding</keyword>
<gene>
    <name evidence="6" type="ORF">SAMN02982985_00144</name>
</gene>
<accession>A0A1I4HPN2</accession>
<name>A0A1I4HPN2_9BURK</name>
<dbReference type="OrthoDB" id="6555293at2"/>
<proteinExistence type="inferred from homology"/>
<evidence type="ECO:0000259" key="5">
    <source>
        <dbReference type="PROSITE" id="PS50931"/>
    </source>
</evidence>
<dbReference type="InterPro" id="IPR050176">
    <property type="entry name" value="LTTR"/>
</dbReference>
<keyword evidence="2" id="KW-0805">Transcription regulation</keyword>
<keyword evidence="7" id="KW-1185">Reference proteome</keyword>
<dbReference type="Pfam" id="PF00126">
    <property type="entry name" value="HTH_1"/>
    <property type="match status" value="1"/>
</dbReference>
<dbReference type="Gene3D" id="1.10.10.10">
    <property type="entry name" value="Winged helix-like DNA-binding domain superfamily/Winged helix DNA-binding domain"/>
    <property type="match status" value="1"/>
</dbReference>